<keyword evidence="6 13" id="KW-0949">S-adenosyl-L-methionine</keyword>
<evidence type="ECO:0000256" key="10">
    <source>
        <dbReference type="ARBA" id="ARBA00023004"/>
    </source>
</evidence>
<evidence type="ECO:0000256" key="13">
    <source>
        <dbReference type="HAMAP-Rule" id="MF_01694"/>
    </source>
</evidence>
<reference evidence="16 17" key="1">
    <citation type="submission" date="2019-07" db="EMBL/GenBank/DDBJ databases">
        <title>Genome sequencing of 100 strains of the haloalkaliphilic chemolithoautotrophic sulfur-oxidizing bacterium Thioalkalivibrio.</title>
        <authorList>
            <person name="Muyzer G."/>
        </authorList>
    </citation>
    <scope>NUCLEOTIDE SEQUENCE [LARGE SCALE GENOMIC DNA]</scope>
    <source>
        <strain evidence="16 17">ASO4-4</strain>
    </source>
</reference>
<feature type="binding site" evidence="13 14">
    <location>
        <position position="199"/>
    </location>
    <ligand>
        <name>[2Fe-2S] cluster</name>
        <dbReference type="ChEBI" id="CHEBI:190135"/>
    </ligand>
</feature>
<dbReference type="Gene3D" id="3.20.20.70">
    <property type="entry name" value="Aldolase class I"/>
    <property type="match status" value="1"/>
</dbReference>
<dbReference type="CDD" id="cd01335">
    <property type="entry name" value="Radical_SAM"/>
    <property type="match status" value="1"/>
</dbReference>
<keyword evidence="5 13" id="KW-0808">Transferase</keyword>
<dbReference type="AlphaFoldDB" id="A0A562RRI9"/>
<dbReference type="Pfam" id="PF06968">
    <property type="entry name" value="BATS"/>
    <property type="match status" value="1"/>
</dbReference>
<comment type="caution">
    <text evidence="13">Lacks conserved residue(s) required for the propagation of feature annotation.</text>
</comment>
<organism evidence="16 17">
    <name type="scientific">Desulfobotulus alkaliphilus</name>
    <dbReference type="NCBI Taxonomy" id="622671"/>
    <lineage>
        <taxon>Bacteria</taxon>
        <taxon>Pseudomonadati</taxon>
        <taxon>Thermodesulfobacteriota</taxon>
        <taxon>Desulfobacteria</taxon>
        <taxon>Desulfobacterales</taxon>
        <taxon>Desulfobacteraceae</taxon>
        <taxon>Desulfobotulus</taxon>
    </lineage>
</organism>
<dbReference type="SMART" id="SM00876">
    <property type="entry name" value="BATS"/>
    <property type="match status" value="1"/>
</dbReference>
<dbReference type="GO" id="GO:0004076">
    <property type="term" value="F:biotin synthase activity"/>
    <property type="evidence" value="ECO:0007669"/>
    <property type="project" value="UniProtKB-UniRule"/>
</dbReference>
<dbReference type="GO" id="GO:0009102">
    <property type="term" value="P:biotin biosynthetic process"/>
    <property type="evidence" value="ECO:0007669"/>
    <property type="project" value="UniProtKB-UniRule"/>
</dbReference>
<dbReference type="InterPro" id="IPR024177">
    <property type="entry name" value="Biotin_synthase"/>
</dbReference>
<feature type="binding site" evidence="13 14">
    <location>
        <position position="64"/>
    </location>
    <ligand>
        <name>[4Fe-4S] cluster</name>
        <dbReference type="ChEBI" id="CHEBI:49883"/>
        <note>4Fe-4S-S-AdoMet</note>
    </ligand>
</feature>
<dbReference type="GO" id="GO:0005506">
    <property type="term" value="F:iron ion binding"/>
    <property type="evidence" value="ECO:0007669"/>
    <property type="project" value="UniProtKB-UniRule"/>
</dbReference>
<dbReference type="SMART" id="SM00729">
    <property type="entry name" value="Elp3"/>
    <property type="match status" value="1"/>
</dbReference>
<gene>
    <name evidence="13" type="primary">bioB</name>
    <name evidence="16" type="ORF">LZ24_01931</name>
</gene>
<dbReference type="Proteomes" id="UP000318307">
    <property type="component" value="Unassembled WGS sequence"/>
</dbReference>
<comment type="catalytic activity">
    <reaction evidence="12 13">
        <text>(4R,5S)-dethiobiotin + (sulfur carrier)-SH + 2 reduced [2Fe-2S]-[ferredoxin] + 2 S-adenosyl-L-methionine = (sulfur carrier)-H + biotin + 2 5'-deoxyadenosine + 2 L-methionine + 2 oxidized [2Fe-2S]-[ferredoxin]</text>
        <dbReference type="Rhea" id="RHEA:22060"/>
        <dbReference type="Rhea" id="RHEA-COMP:10000"/>
        <dbReference type="Rhea" id="RHEA-COMP:10001"/>
        <dbReference type="Rhea" id="RHEA-COMP:14737"/>
        <dbReference type="Rhea" id="RHEA-COMP:14739"/>
        <dbReference type="ChEBI" id="CHEBI:17319"/>
        <dbReference type="ChEBI" id="CHEBI:29917"/>
        <dbReference type="ChEBI" id="CHEBI:33737"/>
        <dbReference type="ChEBI" id="CHEBI:33738"/>
        <dbReference type="ChEBI" id="CHEBI:57586"/>
        <dbReference type="ChEBI" id="CHEBI:57844"/>
        <dbReference type="ChEBI" id="CHEBI:59789"/>
        <dbReference type="ChEBI" id="CHEBI:64428"/>
        <dbReference type="ChEBI" id="CHEBI:149473"/>
        <dbReference type="EC" id="2.8.1.6"/>
    </reaction>
</comment>
<evidence type="ECO:0000256" key="3">
    <source>
        <dbReference type="ARBA" id="ARBA00012236"/>
    </source>
</evidence>
<evidence type="ECO:0000256" key="4">
    <source>
        <dbReference type="ARBA" id="ARBA00022485"/>
    </source>
</evidence>
<dbReference type="PANTHER" id="PTHR22976">
    <property type="entry name" value="BIOTIN SYNTHASE"/>
    <property type="match status" value="1"/>
</dbReference>
<dbReference type="PIRSF" id="PIRSF001619">
    <property type="entry name" value="Biotin_synth"/>
    <property type="match status" value="1"/>
</dbReference>
<keyword evidence="11 13" id="KW-0411">Iron-sulfur</keyword>
<feature type="binding site" evidence="13 14">
    <location>
        <position position="71"/>
    </location>
    <ligand>
        <name>[4Fe-4S] cluster</name>
        <dbReference type="ChEBI" id="CHEBI:49883"/>
        <note>4Fe-4S-S-AdoMet</note>
    </ligand>
</feature>
<evidence type="ECO:0000256" key="7">
    <source>
        <dbReference type="ARBA" id="ARBA00022714"/>
    </source>
</evidence>
<comment type="cofactor">
    <cofactor evidence="13 14">
        <name>[4Fe-4S] cluster</name>
        <dbReference type="ChEBI" id="CHEBI:49883"/>
    </cofactor>
    <text evidence="13 14">Binds 1 [4Fe-4S] cluster. The cluster is coordinated with 3 cysteines and an exchangeable S-adenosyl-L-methionine.</text>
</comment>
<proteinExistence type="inferred from homology"/>
<accession>A0A562RRI9</accession>
<keyword evidence="17" id="KW-1185">Reference proteome</keyword>
<comment type="cofactor">
    <cofactor evidence="13">
        <name>[2Fe-2S] cluster</name>
        <dbReference type="ChEBI" id="CHEBI:190135"/>
    </cofactor>
    <text evidence="13">Binds 1 [2Fe-2S] cluster. The cluster is coordinated with 3 cysteines and 1 arginine.</text>
</comment>
<evidence type="ECO:0000256" key="9">
    <source>
        <dbReference type="ARBA" id="ARBA00022756"/>
    </source>
</evidence>
<evidence type="ECO:0000313" key="17">
    <source>
        <dbReference type="Proteomes" id="UP000318307"/>
    </source>
</evidence>
<dbReference type="InterPro" id="IPR006638">
    <property type="entry name" value="Elp3/MiaA/NifB-like_rSAM"/>
</dbReference>
<evidence type="ECO:0000256" key="14">
    <source>
        <dbReference type="PIRSR" id="PIRSR001619-1"/>
    </source>
</evidence>
<dbReference type="RefSeq" id="WP_144684892.1">
    <property type="nucleotide sequence ID" value="NZ_VLLC01000013.1"/>
</dbReference>
<keyword evidence="7 13" id="KW-0001">2Fe-2S</keyword>
<keyword evidence="9 13" id="KW-0093">Biotin biosynthesis</keyword>
<feature type="binding site" evidence="13 14">
    <location>
        <position position="139"/>
    </location>
    <ligand>
        <name>[2Fe-2S] cluster</name>
        <dbReference type="ChEBI" id="CHEBI:190135"/>
    </ligand>
</feature>
<evidence type="ECO:0000256" key="12">
    <source>
        <dbReference type="ARBA" id="ARBA00051157"/>
    </source>
</evidence>
<feature type="binding site" evidence="13 14">
    <location>
        <position position="108"/>
    </location>
    <ligand>
        <name>[2Fe-2S] cluster</name>
        <dbReference type="ChEBI" id="CHEBI:190135"/>
    </ligand>
</feature>
<dbReference type="EC" id="2.8.1.6" evidence="3 13"/>
<dbReference type="InterPro" id="IPR013785">
    <property type="entry name" value="Aldolase_TIM"/>
</dbReference>
<evidence type="ECO:0000256" key="1">
    <source>
        <dbReference type="ARBA" id="ARBA00004942"/>
    </source>
</evidence>
<keyword evidence="4 13" id="KW-0004">4Fe-4S</keyword>
<comment type="caution">
    <text evidence="16">The sequence shown here is derived from an EMBL/GenBank/DDBJ whole genome shotgun (WGS) entry which is preliminary data.</text>
</comment>
<dbReference type="PROSITE" id="PS51918">
    <property type="entry name" value="RADICAL_SAM"/>
    <property type="match status" value="1"/>
</dbReference>
<evidence type="ECO:0000256" key="5">
    <source>
        <dbReference type="ARBA" id="ARBA00022679"/>
    </source>
</evidence>
<dbReference type="InterPro" id="IPR007197">
    <property type="entry name" value="rSAM"/>
</dbReference>
<feature type="binding site" evidence="13 14">
    <location>
        <position position="68"/>
    </location>
    <ligand>
        <name>[4Fe-4S] cluster</name>
        <dbReference type="ChEBI" id="CHEBI:49883"/>
        <note>4Fe-4S-S-AdoMet</note>
    </ligand>
</feature>
<dbReference type="InterPro" id="IPR002684">
    <property type="entry name" value="Biotin_synth/BioAB"/>
</dbReference>
<sequence>MNPLMAAERVLAGKGIANDFFLWLLGADRADMAEILAGSDRIRRFFFGRGVRLCAICNGKSGRCSEDCSFCSQSVHARSDIEIYPLRTEEKLREEAAMAADFPLDRYSIVTSGRGMEGSELDTLIRAYESFPRNRVAYCASLGILPESALKRFKDAGVTRYHHNLETAASLFPSICSTHSYEERLETLAAAKRAGLELCCGGIFGLGEKDEQILEFAETLKALGVDAIPMNFLVPIAGTGTESYPLLSPLRCLKILAAFRFFMPDTPLIVCGGRQQSFASLEALIFSAGATGLMTGNYLTTPGKAVERDLAMLEDGGWELVQGGGNG</sequence>
<comment type="pathway">
    <text evidence="1 13">Cofactor biosynthesis; biotin biosynthesis; biotin from 7,8-diaminononanoate: step 2/2.</text>
</comment>
<evidence type="ECO:0000259" key="15">
    <source>
        <dbReference type="PROSITE" id="PS51918"/>
    </source>
</evidence>
<dbReference type="PANTHER" id="PTHR22976:SF2">
    <property type="entry name" value="BIOTIN SYNTHASE, MITOCHONDRIAL"/>
    <property type="match status" value="1"/>
</dbReference>
<evidence type="ECO:0000313" key="16">
    <source>
        <dbReference type="EMBL" id="TWI71658.1"/>
    </source>
</evidence>
<comment type="subunit">
    <text evidence="13">Homodimer.</text>
</comment>
<dbReference type="HAMAP" id="MF_01694">
    <property type="entry name" value="BioB"/>
    <property type="match status" value="1"/>
</dbReference>
<comment type="similarity">
    <text evidence="2 13">Belongs to the radical SAM superfamily. Biotin synthase family.</text>
</comment>
<dbReference type="GO" id="GO:0051539">
    <property type="term" value="F:4 iron, 4 sulfur cluster binding"/>
    <property type="evidence" value="ECO:0007669"/>
    <property type="project" value="UniProtKB-KW"/>
</dbReference>
<evidence type="ECO:0000256" key="8">
    <source>
        <dbReference type="ARBA" id="ARBA00022723"/>
    </source>
</evidence>
<evidence type="ECO:0000256" key="11">
    <source>
        <dbReference type="ARBA" id="ARBA00023014"/>
    </source>
</evidence>
<keyword evidence="8 13" id="KW-0479">Metal-binding</keyword>
<dbReference type="InterPro" id="IPR010722">
    <property type="entry name" value="BATS_dom"/>
</dbReference>
<dbReference type="OrthoDB" id="9786826at2"/>
<dbReference type="SFLD" id="SFLDG01060">
    <property type="entry name" value="BATS_domain_containing"/>
    <property type="match status" value="1"/>
</dbReference>
<comment type="function">
    <text evidence="13">Catalyzes the conversion of dethiobiotin (DTB) to biotin by the insertion of a sulfur atom into dethiobiotin via a radical-based mechanism.</text>
</comment>
<comment type="cofactor">
    <cofactor evidence="14">
        <name>[2Fe-2S] cluster</name>
        <dbReference type="ChEBI" id="CHEBI:190135"/>
    </cofactor>
    <text evidence="14">Binds 1 [2Fe-2S] cluster. The cluster is coordinated with 3 cysteines and 1 arginine.</text>
</comment>
<keyword evidence="10 13" id="KW-0408">Iron</keyword>
<dbReference type="InterPro" id="IPR058240">
    <property type="entry name" value="rSAM_sf"/>
</dbReference>
<dbReference type="SFLD" id="SFLDG01278">
    <property type="entry name" value="biotin_synthase_like"/>
    <property type="match status" value="1"/>
</dbReference>
<dbReference type="GO" id="GO:0051537">
    <property type="term" value="F:2 iron, 2 sulfur cluster binding"/>
    <property type="evidence" value="ECO:0007669"/>
    <property type="project" value="UniProtKB-KW"/>
</dbReference>
<name>A0A562RRI9_9BACT</name>
<dbReference type="SUPFAM" id="SSF102114">
    <property type="entry name" value="Radical SAM enzymes"/>
    <property type="match status" value="1"/>
</dbReference>
<dbReference type="SFLD" id="SFLDS00029">
    <property type="entry name" value="Radical_SAM"/>
    <property type="match status" value="1"/>
</dbReference>
<evidence type="ECO:0000256" key="6">
    <source>
        <dbReference type="ARBA" id="ARBA00022691"/>
    </source>
</evidence>
<dbReference type="UniPathway" id="UPA00078">
    <property type="reaction ID" value="UER00162"/>
</dbReference>
<evidence type="ECO:0000256" key="2">
    <source>
        <dbReference type="ARBA" id="ARBA00010765"/>
    </source>
</evidence>
<dbReference type="EMBL" id="VLLC01000013">
    <property type="protein sequence ID" value="TWI71658.1"/>
    <property type="molecule type" value="Genomic_DNA"/>
</dbReference>
<dbReference type="Pfam" id="PF04055">
    <property type="entry name" value="Radical_SAM"/>
    <property type="match status" value="1"/>
</dbReference>
<protein>
    <recommendedName>
        <fullName evidence="3 13">Biotin synthase</fullName>
        <ecNumber evidence="3 13">2.8.1.6</ecNumber>
    </recommendedName>
</protein>
<feature type="domain" description="Radical SAM core" evidence="15">
    <location>
        <begin position="46"/>
        <end position="274"/>
    </location>
</feature>
<dbReference type="NCBIfam" id="TIGR00433">
    <property type="entry name" value="bioB"/>
    <property type="match status" value="1"/>
</dbReference>